<accession>A0A6M3XZ90</accession>
<protein>
    <submittedName>
        <fullName evidence="1">Uncharacterized protein</fullName>
    </submittedName>
</protein>
<evidence type="ECO:0000313" key="1">
    <source>
        <dbReference type="EMBL" id="QJI03247.1"/>
    </source>
</evidence>
<dbReference type="EMBL" id="MT145071">
    <property type="protein sequence ID" value="QJI03247.1"/>
    <property type="molecule type" value="Genomic_DNA"/>
</dbReference>
<organism evidence="1">
    <name type="scientific">viral metagenome</name>
    <dbReference type="NCBI Taxonomy" id="1070528"/>
    <lineage>
        <taxon>unclassified sequences</taxon>
        <taxon>metagenomes</taxon>
        <taxon>organismal metagenomes</taxon>
    </lineage>
</organism>
<name>A0A6M3XZ90_9ZZZZ</name>
<proteinExistence type="predicted"/>
<dbReference type="AlphaFoldDB" id="A0A6M3XZ90"/>
<reference evidence="1" key="1">
    <citation type="submission" date="2020-03" db="EMBL/GenBank/DDBJ databases">
        <title>The deep terrestrial virosphere.</title>
        <authorList>
            <person name="Holmfeldt K."/>
            <person name="Nilsson E."/>
            <person name="Simone D."/>
            <person name="Lopez-Fernandez M."/>
            <person name="Wu X."/>
            <person name="de Brujin I."/>
            <person name="Lundin D."/>
            <person name="Andersson A."/>
            <person name="Bertilsson S."/>
            <person name="Dopson M."/>
        </authorList>
    </citation>
    <scope>NUCLEOTIDE SEQUENCE</scope>
    <source>
        <strain evidence="1">TM448B04334</strain>
    </source>
</reference>
<sequence length="118" mass="13686">MYTELHKGDSFEIEPNAVMNLACCDCNLVHKLIFKILDNGNIGMTLKRNNRETAKKRKADLKENKMETIDPNIDLSKFDVDVNSHFEKRLDAKTIYRDSNTNSDVDHILWEKLATEDK</sequence>
<gene>
    <name evidence="1" type="ORF">TM448B04334_0005</name>
</gene>